<dbReference type="InterPro" id="IPR001789">
    <property type="entry name" value="Sig_transdc_resp-reg_receiver"/>
</dbReference>
<dbReference type="KEGG" id="fgi:OP10G_3864"/>
<dbReference type="GO" id="GO:0006355">
    <property type="term" value="P:regulation of DNA-templated transcription"/>
    <property type="evidence" value="ECO:0007669"/>
    <property type="project" value="TreeGrafter"/>
</dbReference>
<dbReference type="GO" id="GO:0000156">
    <property type="term" value="F:phosphorelay response regulator activity"/>
    <property type="evidence" value="ECO:0007669"/>
    <property type="project" value="TreeGrafter"/>
</dbReference>
<feature type="modified residue" description="4-aspartylphosphate" evidence="6">
    <location>
        <position position="54"/>
    </location>
</feature>
<organism evidence="8 9">
    <name type="scientific">Fimbriimonas ginsengisoli Gsoil 348</name>
    <dbReference type="NCBI Taxonomy" id="661478"/>
    <lineage>
        <taxon>Bacteria</taxon>
        <taxon>Bacillati</taxon>
        <taxon>Armatimonadota</taxon>
        <taxon>Fimbriimonadia</taxon>
        <taxon>Fimbriimonadales</taxon>
        <taxon>Fimbriimonadaceae</taxon>
        <taxon>Fimbriimonas</taxon>
    </lineage>
</organism>
<dbReference type="PANTHER" id="PTHR48111">
    <property type="entry name" value="REGULATOR OF RPOS"/>
    <property type="match status" value="1"/>
</dbReference>
<feature type="domain" description="Response regulatory" evidence="7">
    <location>
        <begin position="4"/>
        <end position="119"/>
    </location>
</feature>
<dbReference type="Gene3D" id="3.40.50.2300">
    <property type="match status" value="1"/>
</dbReference>
<evidence type="ECO:0000256" key="2">
    <source>
        <dbReference type="ARBA" id="ARBA00023012"/>
    </source>
</evidence>
<proteinExistence type="predicted"/>
<keyword evidence="1 6" id="KW-0597">Phosphoprotein</keyword>
<dbReference type="HOGENOM" id="CLU_1097320_0_0_0"/>
<dbReference type="SUPFAM" id="SSF52172">
    <property type="entry name" value="CheY-like"/>
    <property type="match status" value="1"/>
</dbReference>
<dbReference type="GO" id="GO:0000976">
    <property type="term" value="F:transcription cis-regulatory region binding"/>
    <property type="evidence" value="ECO:0007669"/>
    <property type="project" value="TreeGrafter"/>
</dbReference>
<evidence type="ECO:0000256" key="1">
    <source>
        <dbReference type="ARBA" id="ARBA00022553"/>
    </source>
</evidence>
<dbReference type="EMBL" id="CP007139">
    <property type="protein sequence ID" value="AIE87232.1"/>
    <property type="molecule type" value="Genomic_DNA"/>
</dbReference>
<keyword evidence="2" id="KW-0902">Two-component regulatory system</keyword>
<evidence type="ECO:0000256" key="4">
    <source>
        <dbReference type="ARBA" id="ARBA00023125"/>
    </source>
</evidence>
<keyword evidence="4" id="KW-0238">DNA-binding</keyword>
<dbReference type="STRING" id="661478.OP10G_3864"/>
<dbReference type="GO" id="GO:0005829">
    <property type="term" value="C:cytosol"/>
    <property type="evidence" value="ECO:0007669"/>
    <property type="project" value="TreeGrafter"/>
</dbReference>
<name>A0A068NV39_FIMGI</name>
<evidence type="ECO:0000256" key="3">
    <source>
        <dbReference type="ARBA" id="ARBA00023015"/>
    </source>
</evidence>
<dbReference type="AlphaFoldDB" id="A0A068NV39"/>
<dbReference type="InterPro" id="IPR039420">
    <property type="entry name" value="WalR-like"/>
</dbReference>
<keyword evidence="5" id="KW-0804">Transcription</keyword>
<dbReference type="PANTHER" id="PTHR48111:SF1">
    <property type="entry name" value="TWO-COMPONENT RESPONSE REGULATOR ORR33"/>
    <property type="match status" value="1"/>
</dbReference>
<dbReference type="SMART" id="SM00448">
    <property type="entry name" value="REC"/>
    <property type="match status" value="1"/>
</dbReference>
<evidence type="ECO:0000256" key="6">
    <source>
        <dbReference type="PROSITE-ProRule" id="PRU00169"/>
    </source>
</evidence>
<dbReference type="Pfam" id="PF00072">
    <property type="entry name" value="Response_reg"/>
    <property type="match status" value="1"/>
</dbReference>
<evidence type="ECO:0000313" key="9">
    <source>
        <dbReference type="Proteomes" id="UP000027982"/>
    </source>
</evidence>
<reference evidence="8 9" key="1">
    <citation type="journal article" date="2014" name="PLoS ONE">
        <title>The first complete genome sequence of the class fimbriimonadia in the phylum armatimonadetes.</title>
        <authorList>
            <person name="Hu Z.Y."/>
            <person name="Wang Y.Z."/>
            <person name="Im W.T."/>
            <person name="Wang S.Y."/>
            <person name="Zhao G.P."/>
            <person name="Zheng H.J."/>
            <person name="Quan Z.X."/>
        </authorList>
    </citation>
    <scope>NUCLEOTIDE SEQUENCE [LARGE SCALE GENOMIC DNA]</scope>
    <source>
        <strain evidence="8">Gsoil 348</strain>
    </source>
</reference>
<dbReference type="GO" id="GO:0032993">
    <property type="term" value="C:protein-DNA complex"/>
    <property type="evidence" value="ECO:0007669"/>
    <property type="project" value="TreeGrafter"/>
</dbReference>
<dbReference type="RefSeq" id="WP_025228852.1">
    <property type="nucleotide sequence ID" value="NZ_CP007139.1"/>
</dbReference>
<dbReference type="InterPro" id="IPR011006">
    <property type="entry name" value="CheY-like_superfamily"/>
</dbReference>
<dbReference type="Proteomes" id="UP000027982">
    <property type="component" value="Chromosome"/>
</dbReference>
<keyword evidence="9" id="KW-1185">Reference proteome</keyword>
<dbReference type="eggNOG" id="COG2204">
    <property type="taxonomic scope" value="Bacteria"/>
</dbReference>
<sequence>MSASILVIDDETNIRTMIRLALAHAGYNVETASDGPEGLAKYENGAKWDLVLLDQRMPGMPGIEVQREIFRRNPHARLILITAFGTIDLALEAIQAGASDFLRKPFTAETLRLAVQSALARQTEASHTVPVGMVCREFTRTTINGFSFELESQTADDHSGDMICLFDVHRAGAPQKRVKVVLPAYVMELVKAYTDAEEVPGGERFWIAMCEESLANHLWQNAEVPADDVLRIEDLSTSLQRWLDSVMTVSDNN</sequence>
<keyword evidence="3" id="KW-0805">Transcription regulation</keyword>
<evidence type="ECO:0000313" key="8">
    <source>
        <dbReference type="EMBL" id="AIE87232.1"/>
    </source>
</evidence>
<gene>
    <name evidence="8" type="ORF">OP10G_3864</name>
</gene>
<protein>
    <submittedName>
        <fullName evidence="8">Sigma-54 dependent transcriptional regulator</fullName>
    </submittedName>
</protein>
<dbReference type="PROSITE" id="PS50110">
    <property type="entry name" value="RESPONSE_REGULATORY"/>
    <property type="match status" value="1"/>
</dbReference>
<accession>A0A068NV39</accession>
<evidence type="ECO:0000259" key="7">
    <source>
        <dbReference type="PROSITE" id="PS50110"/>
    </source>
</evidence>
<evidence type="ECO:0000256" key="5">
    <source>
        <dbReference type="ARBA" id="ARBA00023163"/>
    </source>
</evidence>
<dbReference type="OrthoDB" id="9790669at2"/>